<protein>
    <submittedName>
        <fullName evidence="1">Uncharacterized protein</fullName>
    </submittedName>
</protein>
<reference evidence="1 2" key="1">
    <citation type="journal article" date="2023" name="Nucleic Acids Res.">
        <title>The hologenome of Daphnia magna reveals possible DNA methylation and microbiome-mediated evolution of the host genome.</title>
        <authorList>
            <person name="Chaturvedi A."/>
            <person name="Li X."/>
            <person name="Dhandapani V."/>
            <person name="Marshall H."/>
            <person name="Kissane S."/>
            <person name="Cuenca-Cambronero M."/>
            <person name="Asole G."/>
            <person name="Calvet F."/>
            <person name="Ruiz-Romero M."/>
            <person name="Marangio P."/>
            <person name="Guigo R."/>
            <person name="Rago D."/>
            <person name="Mirbahai L."/>
            <person name="Eastwood N."/>
            <person name="Colbourne J.K."/>
            <person name="Zhou J."/>
            <person name="Mallon E."/>
            <person name="Orsini L."/>
        </authorList>
    </citation>
    <scope>NUCLEOTIDE SEQUENCE [LARGE SCALE GENOMIC DNA]</scope>
    <source>
        <strain evidence="1">LRV0_1</strain>
    </source>
</reference>
<proteinExistence type="predicted"/>
<evidence type="ECO:0000313" key="2">
    <source>
        <dbReference type="Proteomes" id="UP001234178"/>
    </source>
</evidence>
<name>A0ABR0ALB2_9CRUS</name>
<dbReference type="EMBL" id="JAOYFB010000038">
    <property type="protein sequence ID" value="KAK4025768.1"/>
    <property type="molecule type" value="Genomic_DNA"/>
</dbReference>
<comment type="caution">
    <text evidence="1">The sequence shown here is derived from an EMBL/GenBank/DDBJ whole genome shotgun (WGS) entry which is preliminary data.</text>
</comment>
<accession>A0ABR0ALB2</accession>
<keyword evidence="2" id="KW-1185">Reference proteome</keyword>
<sequence length="143" mass="16481">MGRKRGGSQRVNLYIQDTMQNKTIPRGRSTVNSYHRRGLFAEPNPIVIDFSVKGEREGEGKREGKREDGIETAAMAMASFVISFKDRSILNFLKQHKMELTDRWIEDSDEAKAKEENSKAEILKLALKIVVLNLLNYLKRKHF</sequence>
<organism evidence="1 2">
    <name type="scientific">Daphnia magna</name>
    <dbReference type="NCBI Taxonomy" id="35525"/>
    <lineage>
        <taxon>Eukaryota</taxon>
        <taxon>Metazoa</taxon>
        <taxon>Ecdysozoa</taxon>
        <taxon>Arthropoda</taxon>
        <taxon>Crustacea</taxon>
        <taxon>Branchiopoda</taxon>
        <taxon>Diplostraca</taxon>
        <taxon>Cladocera</taxon>
        <taxon>Anomopoda</taxon>
        <taxon>Daphniidae</taxon>
        <taxon>Daphnia</taxon>
    </lineage>
</organism>
<evidence type="ECO:0000313" key="1">
    <source>
        <dbReference type="EMBL" id="KAK4025768.1"/>
    </source>
</evidence>
<gene>
    <name evidence="1" type="ORF">OUZ56_014815</name>
</gene>
<dbReference type="Proteomes" id="UP001234178">
    <property type="component" value="Unassembled WGS sequence"/>
</dbReference>